<sequence>MDAESNRSDATVDCSISSPGTHLLIKKQAPSISDANLENTLYACNLHLQCTLTLYLHHAIMDTL</sequence>
<dbReference type="Proteomes" id="UP000008177">
    <property type="component" value="Unplaced contigs"/>
</dbReference>
<evidence type="ECO:0000313" key="2">
    <source>
        <dbReference type="Proteomes" id="UP000008177"/>
    </source>
</evidence>
<dbReference type="AlphaFoldDB" id="G2Y1H3"/>
<dbReference type="HOGENOM" id="CLU_2867398_0_0_1"/>
<evidence type="ECO:0000313" key="1">
    <source>
        <dbReference type="EMBL" id="CCD46513.1"/>
    </source>
</evidence>
<gene>
    <name evidence="1" type="ORF">BofuT4_uP041240.1</name>
</gene>
<dbReference type="EMBL" id="FQ790282">
    <property type="protein sequence ID" value="CCD46513.1"/>
    <property type="molecule type" value="Genomic_DNA"/>
</dbReference>
<dbReference type="InParanoid" id="G2Y1H3"/>
<proteinExistence type="predicted"/>
<protein>
    <submittedName>
        <fullName evidence="1">Uncharacterized protein</fullName>
    </submittedName>
</protein>
<name>G2Y1H3_BOTF4</name>
<organism evidence="1 2">
    <name type="scientific">Botryotinia fuckeliana (strain T4)</name>
    <name type="common">Noble rot fungus</name>
    <name type="synonym">Botrytis cinerea</name>
    <dbReference type="NCBI Taxonomy" id="999810"/>
    <lineage>
        <taxon>Eukaryota</taxon>
        <taxon>Fungi</taxon>
        <taxon>Dikarya</taxon>
        <taxon>Ascomycota</taxon>
        <taxon>Pezizomycotina</taxon>
        <taxon>Leotiomycetes</taxon>
        <taxon>Helotiales</taxon>
        <taxon>Sclerotiniaceae</taxon>
        <taxon>Botrytis</taxon>
    </lineage>
</organism>
<reference evidence="2" key="1">
    <citation type="journal article" date="2011" name="PLoS Genet.">
        <title>Genomic analysis of the necrotrophic fungal pathogens Sclerotinia sclerotiorum and Botrytis cinerea.</title>
        <authorList>
            <person name="Amselem J."/>
            <person name="Cuomo C.A."/>
            <person name="van Kan J.A."/>
            <person name="Viaud M."/>
            <person name="Benito E.P."/>
            <person name="Couloux A."/>
            <person name="Coutinho P.M."/>
            <person name="de Vries R.P."/>
            <person name="Dyer P.S."/>
            <person name="Fillinger S."/>
            <person name="Fournier E."/>
            <person name="Gout L."/>
            <person name="Hahn M."/>
            <person name="Kohn L."/>
            <person name="Lapalu N."/>
            <person name="Plummer K.M."/>
            <person name="Pradier J.M."/>
            <person name="Quevillon E."/>
            <person name="Sharon A."/>
            <person name="Simon A."/>
            <person name="ten Have A."/>
            <person name="Tudzynski B."/>
            <person name="Tudzynski P."/>
            <person name="Wincker P."/>
            <person name="Andrew M."/>
            <person name="Anthouard V."/>
            <person name="Beever R.E."/>
            <person name="Beffa R."/>
            <person name="Benoit I."/>
            <person name="Bouzid O."/>
            <person name="Brault B."/>
            <person name="Chen Z."/>
            <person name="Choquer M."/>
            <person name="Collemare J."/>
            <person name="Cotton P."/>
            <person name="Danchin E.G."/>
            <person name="Da Silva C."/>
            <person name="Gautier A."/>
            <person name="Giraud C."/>
            <person name="Giraud T."/>
            <person name="Gonzalez C."/>
            <person name="Grossetete S."/>
            <person name="Guldener U."/>
            <person name="Henrissat B."/>
            <person name="Howlett B.J."/>
            <person name="Kodira C."/>
            <person name="Kretschmer M."/>
            <person name="Lappartient A."/>
            <person name="Leroch M."/>
            <person name="Levis C."/>
            <person name="Mauceli E."/>
            <person name="Neuveglise C."/>
            <person name="Oeser B."/>
            <person name="Pearson M."/>
            <person name="Poulain J."/>
            <person name="Poussereau N."/>
            <person name="Quesneville H."/>
            <person name="Rascle C."/>
            <person name="Schumacher J."/>
            <person name="Segurens B."/>
            <person name="Sexton A."/>
            <person name="Silva E."/>
            <person name="Sirven C."/>
            <person name="Soanes D.M."/>
            <person name="Talbot N.J."/>
            <person name="Templeton M."/>
            <person name="Yandava C."/>
            <person name="Yarden O."/>
            <person name="Zeng Q."/>
            <person name="Rollins J.A."/>
            <person name="Lebrun M.H."/>
            <person name="Dickman M."/>
        </authorList>
    </citation>
    <scope>NUCLEOTIDE SEQUENCE [LARGE SCALE GENOMIC DNA]</scope>
    <source>
        <strain evidence="2">T4</strain>
    </source>
</reference>
<accession>G2Y1H3</accession>